<keyword evidence="12" id="KW-0010">Activator</keyword>
<feature type="region of interest" description="Disordered" evidence="16">
    <location>
        <begin position="213"/>
        <end position="257"/>
    </location>
</feature>
<keyword evidence="7 15" id="KW-0863">Zinc-finger</keyword>
<dbReference type="Pfam" id="PF08447">
    <property type="entry name" value="PAS_3"/>
    <property type="match status" value="1"/>
</dbReference>
<dbReference type="InterPro" id="IPR000679">
    <property type="entry name" value="Znf_GATA"/>
</dbReference>
<dbReference type="GO" id="GO:0006355">
    <property type="term" value="P:regulation of DNA-templated transcription"/>
    <property type="evidence" value="ECO:0007669"/>
    <property type="project" value="InterPro"/>
</dbReference>
<feature type="region of interest" description="Disordered" evidence="16">
    <location>
        <begin position="1"/>
        <end position="34"/>
    </location>
</feature>
<feature type="region of interest" description="Disordered" evidence="16">
    <location>
        <begin position="308"/>
        <end position="332"/>
    </location>
</feature>
<keyword evidence="13" id="KW-0804">Transcription</keyword>
<keyword evidence="20" id="KW-1185">Reference proteome</keyword>
<evidence type="ECO:0000256" key="9">
    <source>
        <dbReference type="ARBA" id="ARBA00022991"/>
    </source>
</evidence>
<dbReference type="InterPro" id="IPR013088">
    <property type="entry name" value="Znf_NHR/GATA"/>
</dbReference>
<keyword evidence="8" id="KW-0862">Zinc</keyword>
<dbReference type="OrthoDB" id="447251at2759"/>
<dbReference type="GO" id="GO:0043565">
    <property type="term" value="F:sequence-specific DNA binding"/>
    <property type="evidence" value="ECO:0007669"/>
    <property type="project" value="InterPro"/>
</dbReference>
<gene>
    <name evidence="19" type="ORF">FGG08_005863</name>
</gene>
<dbReference type="Gene3D" id="3.30.50.10">
    <property type="entry name" value="Erythroid Transcription Factor GATA-1, subunit A"/>
    <property type="match status" value="1"/>
</dbReference>
<evidence type="ECO:0000256" key="12">
    <source>
        <dbReference type="ARBA" id="ARBA00023159"/>
    </source>
</evidence>
<dbReference type="EMBL" id="JAGHQL010000150">
    <property type="protein sequence ID" value="KAH0537347.1"/>
    <property type="molecule type" value="Genomic_DNA"/>
</dbReference>
<dbReference type="SUPFAM" id="SSF57716">
    <property type="entry name" value="Glucocorticoid receptor-like (DNA-binding domain)"/>
    <property type="match status" value="1"/>
</dbReference>
<evidence type="ECO:0000256" key="13">
    <source>
        <dbReference type="ARBA" id="ARBA00023163"/>
    </source>
</evidence>
<proteinExistence type="predicted"/>
<dbReference type="NCBIfam" id="TIGR00229">
    <property type="entry name" value="sensory_box"/>
    <property type="match status" value="1"/>
</dbReference>
<evidence type="ECO:0000256" key="3">
    <source>
        <dbReference type="ARBA" id="ARBA00022630"/>
    </source>
</evidence>
<evidence type="ECO:0008006" key="21">
    <source>
        <dbReference type="Google" id="ProtNLM"/>
    </source>
</evidence>
<dbReference type="PROSITE" id="PS00344">
    <property type="entry name" value="GATA_ZN_FINGER_1"/>
    <property type="match status" value="1"/>
</dbReference>
<evidence type="ECO:0000313" key="19">
    <source>
        <dbReference type="EMBL" id="KAH0537347.1"/>
    </source>
</evidence>
<evidence type="ECO:0000256" key="6">
    <source>
        <dbReference type="ARBA" id="ARBA00022737"/>
    </source>
</evidence>
<feature type="compositionally biased region" description="Basic and acidic residues" evidence="16">
    <location>
        <begin position="1048"/>
        <end position="1068"/>
    </location>
</feature>
<dbReference type="Gene3D" id="3.30.450.20">
    <property type="entry name" value="PAS domain"/>
    <property type="match status" value="3"/>
</dbReference>
<keyword evidence="9" id="KW-0157">Chromophore</keyword>
<dbReference type="GO" id="GO:0008270">
    <property type="term" value="F:zinc ion binding"/>
    <property type="evidence" value="ECO:0007669"/>
    <property type="project" value="UniProtKB-KW"/>
</dbReference>
<dbReference type="SUPFAM" id="SSF55785">
    <property type="entry name" value="PYP-like sensor domain (PAS domain)"/>
    <property type="match status" value="2"/>
</dbReference>
<dbReference type="FunFam" id="3.30.450.20:FF:000063">
    <property type="entry name" value="White collar 1 protein"/>
    <property type="match status" value="1"/>
</dbReference>
<feature type="region of interest" description="Disordered" evidence="16">
    <location>
        <begin position="978"/>
        <end position="1076"/>
    </location>
</feature>
<evidence type="ECO:0000259" key="18">
    <source>
        <dbReference type="PROSITE" id="PS50114"/>
    </source>
</evidence>
<dbReference type="FunFam" id="3.30.450.20:FF:000064">
    <property type="entry name" value="Vivid PAS protein VVD"/>
    <property type="match status" value="1"/>
</dbReference>
<evidence type="ECO:0000256" key="8">
    <source>
        <dbReference type="ARBA" id="ARBA00022833"/>
    </source>
</evidence>
<comment type="caution">
    <text evidence="19">The sequence shown here is derived from an EMBL/GenBank/DDBJ whole genome shotgun (WGS) entry which is preliminary data.</text>
</comment>
<evidence type="ECO:0000256" key="4">
    <source>
        <dbReference type="ARBA" id="ARBA00022643"/>
    </source>
</evidence>
<dbReference type="InterPro" id="IPR035965">
    <property type="entry name" value="PAS-like_dom_sf"/>
</dbReference>
<feature type="compositionally biased region" description="Polar residues" evidence="16">
    <location>
        <begin position="226"/>
        <end position="235"/>
    </location>
</feature>
<accession>A0A9P8L114</accession>
<dbReference type="InterPro" id="IPR013655">
    <property type="entry name" value="PAS_fold_3"/>
</dbReference>
<keyword evidence="4" id="KW-0288">FMN</keyword>
<evidence type="ECO:0000256" key="11">
    <source>
        <dbReference type="ARBA" id="ARBA00023125"/>
    </source>
</evidence>
<dbReference type="PANTHER" id="PTHR47429:SF7">
    <property type="entry name" value="GATA-FACTOR"/>
    <property type="match status" value="1"/>
</dbReference>
<evidence type="ECO:0000256" key="7">
    <source>
        <dbReference type="ARBA" id="ARBA00022771"/>
    </source>
</evidence>
<dbReference type="SMART" id="SM00086">
    <property type="entry name" value="PAC"/>
    <property type="match status" value="2"/>
</dbReference>
<reference evidence="19" key="1">
    <citation type="submission" date="2021-03" db="EMBL/GenBank/DDBJ databases">
        <title>Comparative genomics and phylogenomic investigation of the class Geoglossomycetes provide insights into ecological specialization and systematics.</title>
        <authorList>
            <person name="Melie T."/>
            <person name="Pirro S."/>
            <person name="Miller A.N."/>
            <person name="Quandt A."/>
        </authorList>
    </citation>
    <scope>NUCLEOTIDE SEQUENCE</scope>
    <source>
        <strain evidence="19">GBOQ0MN5Z8</strain>
    </source>
</reference>
<keyword evidence="2" id="KW-0716">Sensory transduction</keyword>
<sequence length="1076" mass="117287">MESEVADMTSFFGTPYTSTERSKPSITDVDTMPPMQATGMVGGNTLDEIIMQNNKEMERRRSVQDQLFVTDATEQVEVEGIRRGSMIEFGSAGGGELNGFHFGPSAAHGREPGVLREATSSGRDGEVRRRSMGNIDLSHYTSLGVEFGTMAPSTSFQSRLHIPNLMNLNLPQPYIAASSAPVPSNAMLMDFEPDNAGHSAGDLAPINMFSQRSLHQSPRDALASPMHQSFSAQNRQDADQGDSVLGSTGGLLGELNGPDTLNDMAGISVADQTQSLQSTIPLADLSAHEPSSAAPIRNTLPSIHESMEGQTENALVPAPSMGNPPFSQTDGLQPVYGQQQQRPLCGPALPPRSSYDGIYSSSGFDMMTVLTKVATRPNPQINIGAVDMSCAFVVCDVTKHDMPILYCSEMFERLTGYTKHEILGRNCRFLQAPDGKVQGGAPRKYVDDDTVFYLKNKISAYEEAQTSLINYRKGGQPFMNLLTMIPITWDTNEVKFIVGFQVDLVEQPSSVSNKNPSTFALLSLNLKVYILNYFRRFVLDQLSAGIPPQPSEPGFTVNRDDVSTALTTVSAGDSEFSKRIWDKVLLENTDDVVHVLSLKGLFLYLSPSCRKVLEYDAQELVGTALSSICHPSDIVPVTRELKDSSSGSPFSVVFRIRRKHSGYTWFESHGSIHTEQGKGRKCIILVGRERPVYALSKKDVLANGGIGENELWTKMSTSGMFLFVSYTSKILLDKLPEDLVGTSIQGLMRSDSRIEFGRALELARTGKQAQFKHELINKRGHVLQAQTVIYPGDASEGQKPTFFVAQTRMLKPTRTQPAAGGAKATLKPHQKVPGGPTPSNVPGSSPSRFSTRPASFPASSVHPSPESAATVTGNNSLPIGSQDMALASEENVFDELKTTRSTSWQFELRQMEKRNRLLVEELQSLLQSKKKRKRGRGAAQMHKDCANCHTRVTPEWRRGPSGKRDLCNSCGLRWAKQNGRVSPRTNSDKSDMSPPQPSPLAHDGVAAHQQQSSAMPPPADKRTLSEGSVQPSLAPKSQPLKPASGSTESRKKKEEAGTGHTEQLKQHDNSGGGEIT</sequence>
<protein>
    <recommendedName>
        <fullName evidence="21">White collar 1 protein</fullName>
    </recommendedName>
</protein>
<dbReference type="SMART" id="SM00401">
    <property type="entry name" value="ZnF_GATA"/>
    <property type="match status" value="1"/>
</dbReference>
<dbReference type="PROSITE" id="PS50112">
    <property type="entry name" value="PAS"/>
    <property type="match status" value="2"/>
</dbReference>
<evidence type="ECO:0000256" key="2">
    <source>
        <dbReference type="ARBA" id="ARBA00022606"/>
    </source>
</evidence>
<dbReference type="GO" id="GO:0009881">
    <property type="term" value="F:photoreceptor activity"/>
    <property type="evidence" value="ECO:0007669"/>
    <property type="project" value="UniProtKB-KW"/>
</dbReference>
<feature type="domain" description="PAS" evidence="17">
    <location>
        <begin position="404"/>
        <end position="426"/>
    </location>
</feature>
<evidence type="ECO:0000256" key="1">
    <source>
        <dbReference type="ARBA" id="ARBA00022543"/>
    </source>
</evidence>
<keyword evidence="10" id="KW-0805">Transcription regulation</keyword>
<dbReference type="InterPro" id="IPR000014">
    <property type="entry name" value="PAS"/>
</dbReference>
<dbReference type="GO" id="GO:0005634">
    <property type="term" value="C:nucleus"/>
    <property type="evidence" value="ECO:0007669"/>
    <property type="project" value="TreeGrafter"/>
</dbReference>
<dbReference type="CDD" id="cd00130">
    <property type="entry name" value="PAS"/>
    <property type="match status" value="3"/>
</dbReference>
<feature type="region of interest" description="Disordered" evidence="16">
    <location>
        <begin position="813"/>
        <end position="875"/>
    </location>
</feature>
<dbReference type="Pfam" id="PF13426">
    <property type="entry name" value="PAS_9"/>
    <property type="match status" value="1"/>
</dbReference>
<keyword evidence="14" id="KW-0675">Receptor</keyword>
<keyword evidence="6" id="KW-0677">Repeat</keyword>
<organism evidence="19 20">
    <name type="scientific">Glutinoglossum americanum</name>
    <dbReference type="NCBI Taxonomy" id="1670608"/>
    <lineage>
        <taxon>Eukaryota</taxon>
        <taxon>Fungi</taxon>
        <taxon>Dikarya</taxon>
        <taxon>Ascomycota</taxon>
        <taxon>Pezizomycotina</taxon>
        <taxon>Geoglossomycetes</taxon>
        <taxon>Geoglossales</taxon>
        <taxon>Geoglossaceae</taxon>
        <taxon>Glutinoglossum</taxon>
    </lineage>
</organism>
<evidence type="ECO:0000256" key="16">
    <source>
        <dbReference type="SAM" id="MobiDB-lite"/>
    </source>
</evidence>
<dbReference type="AlphaFoldDB" id="A0A9P8L114"/>
<feature type="domain" description="GATA-type" evidence="18">
    <location>
        <begin position="939"/>
        <end position="972"/>
    </location>
</feature>
<evidence type="ECO:0000256" key="14">
    <source>
        <dbReference type="ARBA" id="ARBA00023170"/>
    </source>
</evidence>
<dbReference type="Pfam" id="PF00320">
    <property type="entry name" value="GATA"/>
    <property type="match status" value="1"/>
</dbReference>
<keyword evidence="1" id="KW-0600">Photoreceptor protein</keyword>
<feature type="compositionally biased region" description="Polar residues" evidence="16">
    <location>
        <begin position="837"/>
        <end position="875"/>
    </location>
</feature>
<evidence type="ECO:0000256" key="5">
    <source>
        <dbReference type="ARBA" id="ARBA00022723"/>
    </source>
</evidence>
<feature type="domain" description="PAS" evidence="17">
    <location>
        <begin position="585"/>
        <end position="648"/>
    </location>
</feature>
<dbReference type="SMART" id="SM00091">
    <property type="entry name" value="PAS"/>
    <property type="match status" value="3"/>
</dbReference>
<keyword evidence="11" id="KW-0238">DNA-binding</keyword>
<keyword evidence="5" id="KW-0479">Metal-binding</keyword>
<dbReference type="Proteomes" id="UP000698800">
    <property type="component" value="Unassembled WGS sequence"/>
</dbReference>
<evidence type="ECO:0000256" key="10">
    <source>
        <dbReference type="ARBA" id="ARBA00023015"/>
    </source>
</evidence>
<dbReference type="CDD" id="cd00202">
    <property type="entry name" value="ZnF_GATA"/>
    <property type="match status" value="1"/>
</dbReference>
<dbReference type="InterPro" id="IPR001610">
    <property type="entry name" value="PAC"/>
</dbReference>
<name>A0A9P8L114_9PEZI</name>
<evidence type="ECO:0000256" key="15">
    <source>
        <dbReference type="PROSITE-ProRule" id="PRU00094"/>
    </source>
</evidence>
<dbReference type="PROSITE" id="PS50114">
    <property type="entry name" value="GATA_ZN_FINGER_2"/>
    <property type="match status" value="1"/>
</dbReference>
<dbReference type="PANTHER" id="PTHR47429">
    <property type="entry name" value="PROTEIN TWIN LOV 1"/>
    <property type="match status" value="1"/>
</dbReference>
<evidence type="ECO:0000259" key="17">
    <source>
        <dbReference type="PROSITE" id="PS50112"/>
    </source>
</evidence>
<evidence type="ECO:0000313" key="20">
    <source>
        <dbReference type="Proteomes" id="UP000698800"/>
    </source>
</evidence>
<keyword evidence="3" id="KW-0285">Flavoprotein</keyword>